<dbReference type="InterPro" id="IPR036291">
    <property type="entry name" value="NAD(P)-bd_dom_sf"/>
</dbReference>
<dbReference type="Proteomes" id="UP001239462">
    <property type="component" value="Unassembled WGS sequence"/>
</dbReference>
<organism evidence="2 3">
    <name type="scientific">Roseiconus lacunae</name>
    <dbReference type="NCBI Taxonomy" id="2605694"/>
    <lineage>
        <taxon>Bacteria</taxon>
        <taxon>Pseudomonadati</taxon>
        <taxon>Planctomycetota</taxon>
        <taxon>Planctomycetia</taxon>
        <taxon>Pirellulales</taxon>
        <taxon>Pirellulaceae</taxon>
        <taxon>Roseiconus</taxon>
    </lineage>
</organism>
<dbReference type="InterPro" id="IPR050463">
    <property type="entry name" value="Gfo/Idh/MocA_oxidrdct_glycsds"/>
</dbReference>
<comment type="caution">
    <text evidence="2">The sequence shown here is derived from an EMBL/GenBank/DDBJ whole genome shotgun (WGS) entry which is preliminary data.</text>
</comment>
<dbReference type="PANTHER" id="PTHR43818">
    <property type="entry name" value="BCDNA.GH03377"/>
    <property type="match status" value="1"/>
</dbReference>
<feature type="domain" description="Gfo/Idh/MocA-like oxidoreductase N-terminal" evidence="1">
    <location>
        <begin position="56"/>
        <end position="191"/>
    </location>
</feature>
<dbReference type="PROSITE" id="PS51318">
    <property type="entry name" value="TAT"/>
    <property type="match status" value="1"/>
</dbReference>
<reference evidence="2 3" key="1">
    <citation type="submission" date="2023-06" db="EMBL/GenBank/DDBJ databases">
        <title>Roseiconus lacunae JC819 isolated from Gulf of Mannar region, Tamil Nadu.</title>
        <authorList>
            <person name="Pk S."/>
            <person name="Ch S."/>
            <person name="Ch V.R."/>
        </authorList>
    </citation>
    <scope>NUCLEOTIDE SEQUENCE [LARGE SCALE GENOMIC DNA]</scope>
    <source>
        <strain evidence="2 3">JC819</strain>
    </source>
</reference>
<dbReference type="InterPro" id="IPR006311">
    <property type="entry name" value="TAT_signal"/>
</dbReference>
<dbReference type="Gene3D" id="3.40.50.720">
    <property type="entry name" value="NAD(P)-binding Rossmann-like Domain"/>
    <property type="match status" value="1"/>
</dbReference>
<name>A0ABT7PDX8_9BACT</name>
<keyword evidence="3" id="KW-1185">Reference proteome</keyword>
<accession>A0ABT7PDX8</accession>
<evidence type="ECO:0000313" key="2">
    <source>
        <dbReference type="EMBL" id="MDM4014543.1"/>
    </source>
</evidence>
<dbReference type="Pfam" id="PF01408">
    <property type="entry name" value="GFO_IDH_MocA"/>
    <property type="match status" value="1"/>
</dbReference>
<sequence>MAIKQSASSKDSSPFARRSFIKDGGLIIAGGAIAGGISSQTSAHADDHLEADAKPIRIGFLGCGRRAKELANSALGLSGFNLQVAVLADRFGSQTQSMYRMLKGRHAALIADDCIRANGQDCQRQLLAADVDVVYLATPPVGRADAIAKLVDAGKHLFIEKPLSGDLADIVALNPVAQRARQRSLTVHVGFQRRYDRRFIQSIEQLRQGLIGDPVFAKAYCNGGPLRKRSPQSGDAIEDYRVKNWNHFLAEGGDFLVEQHVAGLDLIHHALGKMPLAAQGQGGWSEVRAAMEGPQTEVFDHQTVEYDFGDVTLLSQCRRVARGWNALGESIHGTKGTLDLSNGQAFDREGNLIWKTDCPANPKACTDSQQRAFFTSIRDGLAENQIESAAQSTLIAILGQQATLTKRRVRLDKMLSQAITELAQA</sequence>
<dbReference type="SUPFAM" id="SSF51735">
    <property type="entry name" value="NAD(P)-binding Rossmann-fold domains"/>
    <property type="match status" value="1"/>
</dbReference>
<evidence type="ECO:0000259" key="1">
    <source>
        <dbReference type="Pfam" id="PF01408"/>
    </source>
</evidence>
<dbReference type="PANTHER" id="PTHR43818:SF5">
    <property type="entry name" value="OXIDOREDUCTASE FAMILY PROTEIN"/>
    <property type="match status" value="1"/>
</dbReference>
<dbReference type="Gene3D" id="3.30.360.10">
    <property type="entry name" value="Dihydrodipicolinate Reductase, domain 2"/>
    <property type="match status" value="1"/>
</dbReference>
<evidence type="ECO:0000313" key="3">
    <source>
        <dbReference type="Proteomes" id="UP001239462"/>
    </source>
</evidence>
<proteinExistence type="predicted"/>
<dbReference type="SUPFAM" id="SSF55347">
    <property type="entry name" value="Glyceraldehyde-3-phosphate dehydrogenase-like, C-terminal domain"/>
    <property type="match status" value="1"/>
</dbReference>
<dbReference type="InterPro" id="IPR000683">
    <property type="entry name" value="Gfo/Idh/MocA-like_OxRdtase_N"/>
</dbReference>
<dbReference type="RefSeq" id="WP_149498560.1">
    <property type="nucleotide sequence ID" value="NZ_JASZZN010000002.1"/>
</dbReference>
<gene>
    <name evidence="2" type="ORF">QTN89_03805</name>
</gene>
<dbReference type="EMBL" id="JASZZN010000002">
    <property type="protein sequence ID" value="MDM4014543.1"/>
    <property type="molecule type" value="Genomic_DNA"/>
</dbReference>
<protein>
    <submittedName>
        <fullName evidence="2">Gfo/Idh/MocA family oxidoreductase</fullName>
    </submittedName>
</protein>